<dbReference type="NCBIfam" id="NF010081">
    <property type="entry name" value="PRK13566.1"/>
    <property type="match status" value="1"/>
</dbReference>
<dbReference type="InterPro" id="IPR005801">
    <property type="entry name" value="ADC_synthase"/>
</dbReference>
<dbReference type="Gene3D" id="3.40.50.880">
    <property type="match status" value="1"/>
</dbReference>
<evidence type="ECO:0000313" key="7">
    <source>
        <dbReference type="EMBL" id="ACY98037.1"/>
    </source>
</evidence>
<evidence type="ECO:0000256" key="2">
    <source>
        <dbReference type="PIRNR" id="PIRNR036934"/>
    </source>
</evidence>
<dbReference type="AlphaFoldDB" id="D1A3Y4"/>
<feature type="region of interest" description="Disordered" evidence="3">
    <location>
        <begin position="222"/>
        <end position="241"/>
    </location>
</feature>
<organism evidence="7 8">
    <name type="scientific">Thermomonospora curvata (strain ATCC 19995 / DSM 43183 / JCM 3096 / KCTC 9072 / NBRC 15933 / NCIMB 10081 / Henssen B9)</name>
    <dbReference type="NCBI Taxonomy" id="471852"/>
    <lineage>
        <taxon>Bacteria</taxon>
        <taxon>Bacillati</taxon>
        <taxon>Actinomycetota</taxon>
        <taxon>Actinomycetes</taxon>
        <taxon>Streptosporangiales</taxon>
        <taxon>Thermomonosporaceae</taxon>
        <taxon>Thermomonospora</taxon>
    </lineage>
</organism>
<reference evidence="7 8" key="1">
    <citation type="journal article" date="2011" name="Stand. Genomic Sci.">
        <title>Complete genome sequence of Thermomonospora curvata type strain (B9).</title>
        <authorList>
            <person name="Chertkov O."/>
            <person name="Sikorski J."/>
            <person name="Nolan M."/>
            <person name="Lapidus A."/>
            <person name="Lucas S."/>
            <person name="Del Rio T.G."/>
            <person name="Tice H."/>
            <person name="Cheng J.F."/>
            <person name="Goodwin L."/>
            <person name="Pitluck S."/>
            <person name="Liolios K."/>
            <person name="Ivanova N."/>
            <person name="Mavromatis K."/>
            <person name="Mikhailova N."/>
            <person name="Ovchinnikova G."/>
            <person name="Pati A."/>
            <person name="Chen A."/>
            <person name="Palaniappan K."/>
            <person name="Djao O.D."/>
            <person name="Land M."/>
            <person name="Hauser L."/>
            <person name="Chang Y.J."/>
            <person name="Jeffries C.D."/>
            <person name="Brettin T."/>
            <person name="Han C."/>
            <person name="Detter J.C."/>
            <person name="Rohde M."/>
            <person name="Goker M."/>
            <person name="Woyke T."/>
            <person name="Bristow J."/>
            <person name="Eisen J.A."/>
            <person name="Markowitz V."/>
            <person name="Hugenholtz P."/>
            <person name="Klenk H.P."/>
            <person name="Kyrpides N.C."/>
        </authorList>
    </citation>
    <scope>NUCLEOTIDE SEQUENCE [LARGE SCALE GENOMIC DNA]</scope>
    <source>
        <strain evidence="8">ATCC 19995 / DSM 43183 / JCM 3096 / KCTC 9072 / NBRC 15933 / NCIMB 10081 / Henssen B9</strain>
    </source>
</reference>
<dbReference type="STRING" id="471852.Tcur_2476"/>
<sequence length="717" mass="78970">METDARRAQTTEYLTAGGVRVLRTAVPVDSERKSDALAALVASVGERRGGVLSSGMEYPGRYSRWHMAYVDPCVELVARGRRIAARALNERGRVVLPAMAAAMRPAGEVVADRPGELIEVFIPPTEEFFPEEERSRQPTVFTALRALIDLFRCPDPHLGFYGAFGYDLSLQFEPLRLNHPRPADQRDLVLHLADELIVVDRKRETSHRLSYEFIVDGASTEGLPRVTEPAPPLPAPKELPPQPVPGVYAQMVREAKRKFIAGDLFEVTPAHAMYGRCDSPVAFFERLRETNPAPYEFLFNLGEGEFLVGASPEMFVRVSGDRVETCPIAGTIRRGADALEDAAQIRTILSSAKDESELTMCTDVDRNDKARICVPGSVKVLGRRQIELYSRLIHTVDHIEGRLRPGFDALDAFLTHMWAVTVTGAPKTWAMQFIEDHEDAPRRWYGGAVGFVGFDGSMNTGLTLRTAQIRDGVATVRAGATLLYDSDPEEEERETHLKASALLRALAGEEPQAPETEQEADRPGEGLKVVLVDFEDSFVNTLADYFRQQGAEVVTLRHGFPLHLLDEHAPDLVVLSPGPGRPADFDTAALLDALDARNLPAFGVCLGLQAMVEHAGGQLSLLPEPAHGKPGQVKVTGGQLFEGLPDEFTAARYHSLHATADQVHGFQVTAMTGDVVMAIEDPAKRRWAVQFHPESILTARDRVGHRLIANVLRLCRK</sequence>
<comment type="pathway">
    <text evidence="2">Amino-acid biosynthesis; L-tryptophan biosynthesis; L-tryptophan from chorismate: step 1/5.</text>
</comment>
<feature type="domain" description="Glutamine amidotransferase" evidence="4">
    <location>
        <begin position="530"/>
        <end position="701"/>
    </location>
</feature>
<dbReference type="PANTHER" id="PTHR11236:SF9">
    <property type="entry name" value="ANTHRANILATE SYNTHASE COMPONENT 1"/>
    <property type="match status" value="1"/>
</dbReference>
<dbReference type="CDD" id="cd01743">
    <property type="entry name" value="GATase1_Anthranilate_Synthase"/>
    <property type="match status" value="1"/>
</dbReference>
<name>D1A3Y4_THECD</name>
<dbReference type="RefSeq" id="WP_012852821.1">
    <property type="nucleotide sequence ID" value="NC_013510.1"/>
</dbReference>
<dbReference type="InterPro" id="IPR015890">
    <property type="entry name" value="Chorismate_C"/>
</dbReference>
<dbReference type="InterPro" id="IPR017926">
    <property type="entry name" value="GATASE"/>
</dbReference>
<keyword evidence="2" id="KW-0028">Amino-acid biosynthesis</keyword>
<dbReference type="PIRSF" id="PIRSF036934">
    <property type="entry name" value="TrpE-G"/>
    <property type="match status" value="1"/>
</dbReference>
<dbReference type="InterPro" id="IPR006805">
    <property type="entry name" value="Anth_synth_I_N"/>
</dbReference>
<dbReference type="Proteomes" id="UP000001918">
    <property type="component" value="Chromosome"/>
</dbReference>
<keyword evidence="8" id="KW-1185">Reference proteome</keyword>
<dbReference type="SUPFAM" id="SSF56322">
    <property type="entry name" value="ADC synthase"/>
    <property type="match status" value="1"/>
</dbReference>
<protein>
    <recommendedName>
        <fullName evidence="2">Anthranilate synthase</fullName>
        <ecNumber evidence="2">4.1.3.27</ecNumber>
    </recommendedName>
</protein>
<dbReference type="Pfam" id="PF00117">
    <property type="entry name" value="GATase"/>
    <property type="match status" value="1"/>
</dbReference>
<feature type="domain" description="Chorismate-utilising enzyme C-terminal" evidence="5">
    <location>
        <begin position="248"/>
        <end position="498"/>
    </location>
</feature>
<dbReference type="Pfam" id="PF00425">
    <property type="entry name" value="Chorismate_bind"/>
    <property type="match status" value="1"/>
</dbReference>
<accession>D1A3Y4</accession>
<evidence type="ECO:0000313" key="8">
    <source>
        <dbReference type="Proteomes" id="UP000001918"/>
    </source>
</evidence>
<dbReference type="EC" id="4.1.3.27" evidence="2"/>
<dbReference type="eggNOG" id="COG0512">
    <property type="taxonomic scope" value="Bacteria"/>
</dbReference>
<dbReference type="PROSITE" id="PS51273">
    <property type="entry name" value="GATASE_TYPE_1"/>
    <property type="match status" value="1"/>
</dbReference>
<gene>
    <name evidence="7" type="ordered locus">Tcur_2476</name>
</gene>
<comment type="catalytic activity">
    <reaction evidence="2">
        <text>chorismate + L-glutamine = anthranilate + pyruvate + L-glutamate + H(+)</text>
        <dbReference type="Rhea" id="RHEA:21732"/>
        <dbReference type="ChEBI" id="CHEBI:15361"/>
        <dbReference type="ChEBI" id="CHEBI:15378"/>
        <dbReference type="ChEBI" id="CHEBI:16567"/>
        <dbReference type="ChEBI" id="CHEBI:29748"/>
        <dbReference type="ChEBI" id="CHEBI:29985"/>
        <dbReference type="ChEBI" id="CHEBI:58359"/>
        <dbReference type="EC" id="4.1.3.27"/>
    </reaction>
</comment>
<keyword evidence="1" id="KW-0315">Glutamine amidotransferase</keyword>
<dbReference type="GO" id="GO:0000162">
    <property type="term" value="P:L-tryptophan biosynthetic process"/>
    <property type="evidence" value="ECO:0007669"/>
    <property type="project" value="UniProtKB-UniRule"/>
</dbReference>
<dbReference type="Pfam" id="PF04715">
    <property type="entry name" value="Anth_synt_I_N"/>
    <property type="match status" value="1"/>
</dbReference>
<evidence type="ECO:0000256" key="3">
    <source>
        <dbReference type="SAM" id="MobiDB-lite"/>
    </source>
</evidence>
<dbReference type="InterPro" id="IPR010112">
    <property type="entry name" value="TrpE-G_bact"/>
</dbReference>
<dbReference type="NCBIfam" id="TIGR01815">
    <property type="entry name" value="TrpE-clade3"/>
    <property type="match status" value="1"/>
</dbReference>
<dbReference type="KEGG" id="tcu:Tcur_2476"/>
<dbReference type="HOGENOM" id="CLU_006493_3_0_11"/>
<evidence type="ECO:0000259" key="5">
    <source>
        <dbReference type="Pfam" id="PF00425"/>
    </source>
</evidence>
<dbReference type="InterPro" id="IPR006221">
    <property type="entry name" value="TrpG/PapA_dom"/>
</dbReference>
<feature type="compositionally biased region" description="Pro residues" evidence="3">
    <location>
        <begin position="229"/>
        <end position="241"/>
    </location>
</feature>
<dbReference type="InterPro" id="IPR019999">
    <property type="entry name" value="Anth_synth_I-like"/>
</dbReference>
<keyword evidence="2" id="KW-0456">Lyase</keyword>
<dbReference type="PRINTS" id="PR00097">
    <property type="entry name" value="ANTSNTHASEII"/>
</dbReference>
<dbReference type="OrthoDB" id="3518032at2"/>
<evidence type="ECO:0000256" key="1">
    <source>
        <dbReference type="ARBA" id="ARBA00022962"/>
    </source>
</evidence>
<feature type="domain" description="Anthranilate synthase component I N-terminal" evidence="6">
    <location>
        <begin position="43"/>
        <end position="204"/>
    </location>
</feature>
<dbReference type="SUPFAM" id="SSF52317">
    <property type="entry name" value="Class I glutamine amidotransferase-like"/>
    <property type="match status" value="1"/>
</dbReference>
<keyword evidence="2" id="KW-0057">Aromatic amino acid biosynthesis</keyword>
<dbReference type="eggNOG" id="COG0147">
    <property type="taxonomic scope" value="Bacteria"/>
</dbReference>
<dbReference type="UniPathway" id="UPA00035">
    <property type="reaction ID" value="UER00040"/>
</dbReference>
<dbReference type="PANTHER" id="PTHR11236">
    <property type="entry name" value="AMINOBENZOATE/ANTHRANILATE SYNTHASE"/>
    <property type="match status" value="1"/>
</dbReference>
<dbReference type="InterPro" id="IPR029062">
    <property type="entry name" value="Class_I_gatase-like"/>
</dbReference>
<evidence type="ECO:0000259" key="4">
    <source>
        <dbReference type="Pfam" id="PF00117"/>
    </source>
</evidence>
<dbReference type="GO" id="GO:0004049">
    <property type="term" value="F:anthranilate synthase activity"/>
    <property type="evidence" value="ECO:0007669"/>
    <property type="project" value="UniProtKB-UniRule"/>
</dbReference>
<evidence type="ECO:0000259" key="6">
    <source>
        <dbReference type="Pfam" id="PF04715"/>
    </source>
</evidence>
<proteinExistence type="predicted"/>
<keyword evidence="2" id="KW-0822">Tryptophan biosynthesis</keyword>
<dbReference type="EMBL" id="CP001738">
    <property type="protein sequence ID" value="ACY98037.1"/>
    <property type="molecule type" value="Genomic_DNA"/>
</dbReference>
<dbReference type="Gene3D" id="3.60.120.10">
    <property type="entry name" value="Anthranilate synthase"/>
    <property type="match status" value="1"/>
</dbReference>
<dbReference type="PRINTS" id="PR00096">
    <property type="entry name" value="GATASE"/>
</dbReference>